<dbReference type="PANTHER" id="PTHR47678">
    <property type="entry name" value="TETRATRICOPEPTIDE REPEAT PROTEIN 31"/>
    <property type="match status" value="1"/>
</dbReference>
<gene>
    <name evidence="1" type="ORF">PACLA_8A063744</name>
</gene>
<evidence type="ECO:0000313" key="2">
    <source>
        <dbReference type="Proteomes" id="UP001152795"/>
    </source>
</evidence>
<keyword evidence="2" id="KW-1185">Reference proteome</keyword>
<protein>
    <submittedName>
        <fullName evidence="1">LON peptidase N-terminal domain and RING finger 3-like</fullName>
    </submittedName>
</protein>
<dbReference type="OrthoDB" id="515692at2759"/>
<accession>A0A7D9ERD1</accession>
<comment type="caution">
    <text evidence="1">The sequence shown here is derived from an EMBL/GenBank/DDBJ whole genome shotgun (WGS) entry which is preliminary data.</text>
</comment>
<dbReference type="InterPro" id="IPR011990">
    <property type="entry name" value="TPR-like_helical_dom_sf"/>
</dbReference>
<sequence length="122" mass="13670">MFDPTNHFILGNLSHVYLVLEEYQTALDYADRACKKIPNWEKGFYRKAQAYVGLKNYSQAAVWFLKVLLVNPQNDIAHKSLTKVFVEVLTKSTNPSSQNTAVIDDLASSLDGLIEVHGGIVL</sequence>
<dbReference type="SMART" id="SM00028">
    <property type="entry name" value="TPR"/>
    <property type="match status" value="2"/>
</dbReference>
<dbReference type="Gene3D" id="1.25.40.10">
    <property type="entry name" value="Tetratricopeptide repeat domain"/>
    <property type="match status" value="1"/>
</dbReference>
<dbReference type="InterPro" id="IPR019734">
    <property type="entry name" value="TPR_rpt"/>
</dbReference>
<dbReference type="Proteomes" id="UP001152795">
    <property type="component" value="Unassembled WGS sequence"/>
</dbReference>
<evidence type="ECO:0000313" key="1">
    <source>
        <dbReference type="EMBL" id="CAB4014540.1"/>
    </source>
</evidence>
<name>A0A7D9ERD1_PARCT</name>
<proteinExistence type="predicted"/>
<dbReference type="Pfam" id="PF13181">
    <property type="entry name" value="TPR_8"/>
    <property type="match status" value="1"/>
</dbReference>
<organism evidence="1 2">
    <name type="scientific">Paramuricea clavata</name>
    <name type="common">Red gorgonian</name>
    <name type="synonym">Violescent sea-whip</name>
    <dbReference type="NCBI Taxonomy" id="317549"/>
    <lineage>
        <taxon>Eukaryota</taxon>
        <taxon>Metazoa</taxon>
        <taxon>Cnidaria</taxon>
        <taxon>Anthozoa</taxon>
        <taxon>Octocorallia</taxon>
        <taxon>Malacalcyonacea</taxon>
        <taxon>Plexauridae</taxon>
        <taxon>Paramuricea</taxon>
    </lineage>
</organism>
<dbReference type="PANTHER" id="PTHR47678:SF4">
    <property type="entry name" value="SHOCK PROTEIN 70 (HSP70)-INTERACTING PROTEIN, PUTATIVE-RELATED"/>
    <property type="match status" value="1"/>
</dbReference>
<dbReference type="EMBL" id="CACRXK020008346">
    <property type="protein sequence ID" value="CAB4014540.1"/>
    <property type="molecule type" value="Genomic_DNA"/>
</dbReference>
<dbReference type="SUPFAM" id="SSF48452">
    <property type="entry name" value="TPR-like"/>
    <property type="match status" value="1"/>
</dbReference>
<dbReference type="AlphaFoldDB" id="A0A7D9ERD1"/>
<reference evidence="1" key="1">
    <citation type="submission" date="2020-04" db="EMBL/GenBank/DDBJ databases">
        <authorList>
            <person name="Alioto T."/>
            <person name="Alioto T."/>
            <person name="Gomez Garrido J."/>
        </authorList>
    </citation>
    <scope>NUCLEOTIDE SEQUENCE</scope>
    <source>
        <strain evidence="1">A484AB</strain>
    </source>
</reference>
<dbReference type="PROSITE" id="PS50005">
    <property type="entry name" value="TPR"/>
    <property type="match status" value="1"/>
</dbReference>